<name>A0A939IIR3_9GAMM</name>
<evidence type="ECO:0000256" key="1">
    <source>
        <dbReference type="ARBA" id="ARBA00009437"/>
    </source>
</evidence>
<dbReference type="Pfam" id="PF00126">
    <property type="entry name" value="HTH_1"/>
    <property type="match status" value="1"/>
</dbReference>
<comment type="caution">
    <text evidence="6">The sequence shown here is derived from an EMBL/GenBank/DDBJ whole genome shotgun (WGS) entry which is preliminary data.</text>
</comment>
<evidence type="ECO:0000259" key="5">
    <source>
        <dbReference type="PROSITE" id="PS50931"/>
    </source>
</evidence>
<dbReference type="InterPro" id="IPR036388">
    <property type="entry name" value="WH-like_DNA-bd_sf"/>
</dbReference>
<dbReference type="SUPFAM" id="SSF53850">
    <property type="entry name" value="Periplasmic binding protein-like II"/>
    <property type="match status" value="1"/>
</dbReference>
<keyword evidence="4" id="KW-0804">Transcription</keyword>
<proteinExistence type="inferred from homology"/>
<dbReference type="EMBL" id="JAFKCZ010000006">
    <property type="protein sequence ID" value="MBN7796874.1"/>
    <property type="molecule type" value="Genomic_DNA"/>
</dbReference>
<gene>
    <name evidence="6" type="ORF">JYP50_09745</name>
</gene>
<dbReference type="RefSeq" id="WP_206560315.1">
    <property type="nucleotide sequence ID" value="NZ_JAFKCZ010000006.1"/>
</dbReference>
<accession>A0A939IIR3</accession>
<evidence type="ECO:0000256" key="2">
    <source>
        <dbReference type="ARBA" id="ARBA00023015"/>
    </source>
</evidence>
<comment type="similarity">
    <text evidence="1">Belongs to the LysR transcriptional regulatory family.</text>
</comment>
<dbReference type="AlphaFoldDB" id="A0A939IIR3"/>
<dbReference type="Gene3D" id="1.10.10.10">
    <property type="entry name" value="Winged helix-like DNA-binding domain superfamily/Winged helix DNA-binding domain"/>
    <property type="match status" value="1"/>
</dbReference>
<dbReference type="Gene3D" id="3.40.190.10">
    <property type="entry name" value="Periplasmic binding protein-like II"/>
    <property type="match status" value="2"/>
</dbReference>
<keyword evidence="7" id="KW-1185">Reference proteome</keyword>
<dbReference type="GO" id="GO:0043565">
    <property type="term" value="F:sequence-specific DNA binding"/>
    <property type="evidence" value="ECO:0007669"/>
    <property type="project" value="TreeGrafter"/>
</dbReference>
<evidence type="ECO:0000256" key="3">
    <source>
        <dbReference type="ARBA" id="ARBA00023125"/>
    </source>
</evidence>
<feature type="domain" description="HTH lysR-type" evidence="5">
    <location>
        <begin position="22"/>
        <end position="79"/>
    </location>
</feature>
<evidence type="ECO:0000256" key="4">
    <source>
        <dbReference type="ARBA" id="ARBA00023163"/>
    </source>
</evidence>
<dbReference type="InterPro" id="IPR005119">
    <property type="entry name" value="LysR_subst-bd"/>
</dbReference>
<dbReference type="InterPro" id="IPR000847">
    <property type="entry name" value="LysR_HTH_N"/>
</dbReference>
<dbReference type="SUPFAM" id="SSF46785">
    <property type="entry name" value="Winged helix' DNA-binding domain"/>
    <property type="match status" value="1"/>
</dbReference>
<dbReference type="PANTHER" id="PTHR30537:SF79">
    <property type="entry name" value="TRANSCRIPTIONAL REGULATOR-RELATED"/>
    <property type="match status" value="1"/>
</dbReference>
<sequence>MGSDRQATDRYRAKLPARKSIPPFEALRAFDAVARLGGIRKAAQALCRDHAVVSRHLRTIEDWTGTPLIERTAAGAVLTEAGRRYHRQIGPAIDDIADATLELLKLSQDNCLQVWCMPGFALHWLIGHLAAFEEAHPGLDIELRSTHEQADLNRMEADVDIRLVPASEIPFQPSPGIRAMEVASPPIIPVASPDYLSQVATINEPRDLLDHELLHEEDFDTWRIWLAAHDIEDCEFSGPRLWDGHMTLAAARQGRGISLTNPLVAADDLTSGVLVEIGRGRPEFRPVHPWSYWFFARVDRWDSPTIRRFRNWLCKTVAREIPSAAAKRGD</sequence>
<evidence type="ECO:0000313" key="6">
    <source>
        <dbReference type="EMBL" id="MBN7796874.1"/>
    </source>
</evidence>
<keyword evidence="3" id="KW-0238">DNA-binding</keyword>
<reference evidence="6" key="1">
    <citation type="submission" date="2021-02" db="EMBL/GenBank/DDBJ databases">
        <title>PHA producing bacteria isolated from coastal sediment in Guangdong, Shenzhen.</title>
        <authorList>
            <person name="Zheng W."/>
            <person name="Yu S."/>
            <person name="Huang Y."/>
        </authorList>
    </citation>
    <scope>NUCLEOTIDE SEQUENCE</scope>
    <source>
        <strain evidence="6">TN14-10</strain>
    </source>
</reference>
<dbReference type="Proteomes" id="UP000664303">
    <property type="component" value="Unassembled WGS sequence"/>
</dbReference>
<dbReference type="GO" id="GO:0003700">
    <property type="term" value="F:DNA-binding transcription factor activity"/>
    <property type="evidence" value="ECO:0007669"/>
    <property type="project" value="InterPro"/>
</dbReference>
<dbReference type="InterPro" id="IPR058163">
    <property type="entry name" value="LysR-type_TF_proteobact-type"/>
</dbReference>
<evidence type="ECO:0000313" key="7">
    <source>
        <dbReference type="Proteomes" id="UP000664303"/>
    </source>
</evidence>
<keyword evidence="2" id="KW-0805">Transcription regulation</keyword>
<dbReference type="GO" id="GO:0006351">
    <property type="term" value="P:DNA-templated transcription"/>
    <property type="evidence" value="ECO:0007669"/>
    <property type="project" value="TreeGrafter"/>
</dbReference>
<dbReference type="PROSITE" id="PS50931">
    <property type="entry name" value="HTH_LYSR"/>
    <property type="match status" value="1"/>
</dbReference>
<dbReference type="PANTHER" id="PTHR30537">
    <property type="entry name" value="HTH-TYPE TRANSCRIPTIONAL REGULATOR"/>
    <property type="match status" value="1"/>
</dbReference>
<organism evidence="6 7">
    <name type="scientific">Parahaliea mediterranea</name>
    <dbReference type="NCBI Taxonomy" id="651086"/>
    <lineage>
        <taxon>Bacteria</taxon>
        <taxon>Pseudomonadati</taxon>
        <taxon>Pseudomonadota</taxon>
        <taxon>Gammaproteobacteria</taxon>
        <taxon>Cellvibrionales</taxon>
        <taxon>Halieaceae</taxon>
        <taxon>Parahaliea</taxon>
    </lineage>
</organism>
<dbReference type="InterPro" id="IPR036390">
    <property type="entry name" value="WH_DNA-bd_sf"/>
</dbReference>
<protein>
    <submittedName>
        <fullName evidence="6">LysR family transcriptional regulator</fullName>
    </submittedName>
</protein>
<dbReference type="Pfam" id="PF03466">
    <property type="entry name" value="LysR_substrate"/>
    <property type="match status" value="1"/>
</dbReference>